<evidence type="ECO:0000313" key="3">
    <source>
        <dbReference type="Proteomes" id="UP001150925"/>
    </source>
</evidence>
<dbReference type="SUPFAM" id="SSF50249">
    <property type="entry name" value="Nucleic acid-binding proteins"/>
    <property type="match status" value="1"/>
</dbReference>
<dbReference type="SMART" id="SM00955">
    <property type="entry name" value="RNB"/>
    <property type="match status" value="1"/>
</dbReference>
<dbReference type="PANTHER" id="PTHR23355">
    <property type="entry name" value="RIBONUCLEASE"/>
    <property type="match status" value="1"/>
</dbReference>
<dbReference type="AlphaFoldDB" id="A0A9W8AP81"/>
<protein>
    <submittedName>
        <fullName evidence="2">3'-5' RNA exonuclease complex component</fullName>
        <ecNumber evidence="2">3.1.13.1</ecNumber>
    </submittedName>
</protein>
<keyword evidence="2" id="KW-0540">Nuclease</keyword>
<accession>A0A9W8AP81</accession>
<dbReference type="PANTHER" id="PTHR23355:SF65">
    <property type="entry name" value="EXORIBONUCLEASE CYT-4, PUTATIVE (AFU_ORTHOLOGUE AFUA_7G01550)-RELATED"/>
    <property type="match status" value="1"/>
</dbReference>
<dbReference type="EMBL" id="JANBPY010003570">
    <property type="protein sequence ID" value="KAJ1951084.1"/>
    <property type="molecule type" value="Genomic_DNA"/>
</dbReference>
<dbReference type="Proteomes" id="UP001150925">
    <property type="component" value="Unassembled WGS sequence"/>
</dbReference>
<keyword evidence="3" id="KW-1185">Reference proteome</keyword>
<gene>
    <name evidence="2" type="primary">MSU1_2</name>
    <name evidence="2" type="ORF">IWQ62_006467</name>
</gene>
<comment type="caution">
    <text evidence="2">The sequence shown here is derived from an EMBL/GenBank/DDBJ whole genome shotgun (WGS) entry which is preliminary data.</text>
</comment>
<feature type="domain" description="RNB" evidence="1">
    <location>
        <begin position="38"/>
        <end position="302"/>
    </location>
</feature>
<dbReference type="OrthoDB" id="2285229at2759"/>
<keyword evidence="2" id="KW-0378">Hydrolase</keyword>
<sequence>VDQSFAKIGEKDFVDLPPVNDPFALRNPAPCWHPGQNTTGLPDLLDHLSIESSNVDPASTVQDSTAMQDLRDILVLTRRRFHARVRDGAIHPTLPRAAARVGPSGGVLPESARPGLAPLLDPNTEGGFTPSNAGKQHDPWICTIPEKMTESLSRMLIAECMILGNHVAARFCQERQIPVVYRNQGKVSLKRLEMVQRLTSDVKALETPDVPHSVLMGTGYLQGRTFTEIYEQVMNRALRQGGRLTLRDVDRIIPFYPSATLDTHVIGHAMLGLPRGYTRVTSPLRRYVDMVAHWQIKAYLLYGSVKKLPFTRAQLDHLLPEWLRTERTINLVSRVRQTMWLGRLLERWQMWHSEPHPKSITLSNPAGQPYHAQSPFIPDEHRGLLLQGQVVAHTNNPVYPVSVYLPSIGLSARVHPSDICRPNPMLSRQGQVHAPWSIREKPLLAGDRVTVRLLELYPSVGTITAEILEVEQVFDEY</sequence>
<name>A0A9W8AP81_9FUNG</name>
<organism evidence="2 3">
    <name type="scientific">Dispira parvispora</name>
    <dbReference type="NCBI Taxonomy" id="1520584"/>
    <lineage>
        <taxon>Eukaryota</taxon>
        <taxon>Fungi</taxon>
        <taxon>Fungi incertae sedis</taxon>
        <taxon>Zoopagomycota</taxon>
        <taxon>Kickxellomycotina</taxon>
        <taxon>Dimargaritomycetes</taxon>
        <taxon>Dimargaritales</taxon>
        <taxon>Dimargaritaceae</taxon>
        <taxon>Dispira</taxon>
    </lineage>
</organism>
<dbReference type="GO" id="GO:0006402">
    <property type="term" value="P:mRNA catabolic process"/>
    <property type="evidence" value="ECO:0007669"/>
    <property type="project" value="TreeGrafter"/>
</dbReference>
<dbReference type="Pfam" id="PF00773">
    <property type="entry name" value="RNB"/>
    <property type="match status" value="1"/>
</dbReference>
<evidence type="ECO:0000259" key="1">
    <source>
        <dbReference type="SMART" id="SM00955"/>
    </source>
</evidence>
<dbReference type="GO" id="GO:0000932">
    <property type="term" value="C:P-body"/>
    <property type="evidence" value="ECO:0007669"/>
    <property type="project" value="TreeGrafter"/>
</dbReference>
<dbReference type="GO" id="GO:0008859">
    <property type="term" value="F:exoribonuclease II activity"/>
    <property type="evidence" value="ECO:0007669"/>
    <property type="project" value="UniProtKB-EC"/>
</dbReference>
<keyword evidence="2" id="KW-0269">Exonuclease</keyword>
<feature type="non-terminal residue" evidence="2">
    <location>
        <position position="1"/>
    </location>
</feature>
<reference evidence="2" key="1">
    <citation type="submission" date="2022-07" db="EMBL/GenBank/DDBJ databases">
        <title>Phylogenomic reconstructions and comparative analyses of Kickxellomycotina fungi.</title>
        <authorList>
            <person name="Reynolds N.K."/>
            <person name="Stajich J.E."/>
            <person name="Barry K."/>
            <person name="Grigoriev I.V."/>
            <person name="Crous P."/>
            <person name="Smith M.E."/>
        </authorList>
    </citation>
    <scope>NUCLEOTIDE SEQUENCE</scope>
    <source>
        <strain evidence="2">RSA 1196</strain>
    </source>
</reference>
<evidence type="ECO:0000313" key="2">
    <source>
        <dbReference type="EMBL" id="KAJ1951084.1"/>
    </source>
</evidence>
<dbReference type="EC" id="3.1.13.1" evidence="2"/>
<dbReference type="GO" id="GO:0003723">
    <property type="term" value="F:RNA binding"/>
    <property type="evidence" value="ECO:0007669"/>
    <property type="project" value="InterPro"/>
</dbReference>
<proteinExistence type="predicted"/>
<dbReference type="InterPro" id="IPR050180">
    <property type="entry name" value="RNR_Ribonuclease"/>
</dbReference>
<dbReference type="InterPro" id="IPR012340">
    <property type="entry name" value="NA-bd_OB-fold"/>
</dbReference>
<dbReference type="InterPro" id="IPR001900">
    <property type="entry name" value="RNase_II/R"/>
</dbReference>